<evidence type="ECO:0000259" key="9">
    <source>
        <dbReference type="PROSITE" id="PS50119"/>
    </source>
</evidence>
<keyword evidence="12" id="KW-1185">Reference proteome</keyword>
<dbReference type="PANTHER" id="PTHR25465">
    <property type="entry name" value="B-BOX DOMAIN CONTAINING"/>
    <property type="match status" value="1"/>
</dbReference>
<dbReference type="InterPro" id="IPR003877">
    <property type="entry name" value="SPRY_dom"/>
</dbReference>
<feature type="domain" description="B30.2/SPRY" evidence="10">
    <location>
        <begin position="364"/>
        <end position="560"/>
    </location>
</feature>
<dbReference type="InterPro" id="IPR017907">
    <property type="entry name" value="Znf_RING_CS"/>
</dbReference>
<feature type="domain" description="B box-type" evidence="9">
    <location>
        <begin position="141"/>
        <end position="182"/>
    </location>
</feature>
<evidence type="ECO:0000313" key="11">
    <source>
        <dbReference type="EMBL" id="KAK6493659.1"/>
    </source>
</evidence>
<keyword evidence="2" id="KW-0479">Metal-binding</keyword>
<dbReference type="InterPro" id="IPR013083">
    <property type="entry name" value="Znf_RING/FYVE/PHD"/>
</dbReference>
<dbReference type="SMART" id="SM00449">
    <property type="entry name" value="SPRY"/>
    <property type="match status" value="1"/>
</dbReference>
<keyword evidence="5" id="KW-0391">Immunity</keyword>
<dbReference type="PROSITE" id="PS50089">
    <property type="entry name" value="ZF_RING_2"/>
    <property type="match status" value="1"/>
</dbReference>
<dbReference type="InterPro" id="IPR051051">
    <property type="entry name" value="E3_ubiq-ligase_TRIM/RNF"/>
</dbReference>
<comment type="caution">
    <text evidence="11">The sequence shown here is derived from an EMBL/GenBank/DDBJ whole genome shotgun (WGS) entry which is preliminary data.</text>
</comment>
<dbReference type="Pfam" id="PF00643">
    <property type="entry name" value="zf-B_box"/>
    <property type="match status" value="1"/>
</dbReference>
<accession>A0ABR1A984</accession>
<dbReference type="InterPro" id="IPR001870">
    <property type="entry name" value="B30.2/SPRY"/>
</dbReference>
<gene>
    <name evidence="11" type="ORF">HHUSO_G8</name>
</gene>
<keyword evidence="1" id="KW-0399">Innate immunity</keyword>
<dbReference type="Pfam" id="PF13765">
    <property type="entry name" value="PRY"/>
    <property type="match status" value="1"/>
</dbReference>
<dbReference type="SMART" id="SM00336">
    <property type="entry name" value="BBOX"/>
    <property type="match status" value="1"/>
</dbReference>
<dbReference type="Gene3D" id="4.10.830.40">
    <property type="match status" value="1"/>
</dbReference>
<dbReference type="SUPFAM" id="SSF57845">
    <property type="entry name" value="B-box zinc-binding domain"/>
    <property type="match status" value="1"/>
</dbReference>
<dbReference type="EMBL" id="JAHFZB010000001">
    <property type="protein sequence ID" value="KAK6493659.1"/>
    <property type="molecule type" value="Genomic_DNA"/>
</dbReference>
<evidence type="ECO:0000256" key="6">
    <source>
        <dbReference type="PROSITE-ProRule" id="PRU00024"/>
    </source>
</evidence>
<dbReference type="SMART" id="SM00589">
    <property type="entry name" value="PRY"/>
    <property type="match status" value="1"/>
</dbReference>
<sequence length="560" mass="64091">MAGSKQDLMEDELTCPICLEVFSEPKMLYCGHNFCSSCLENVLRKQEEKGEYSCPECSWEFQDKPTPKRNFKLANIVEMFEASQRPSSAEPRKTPGCDFCSAAAEKTCLTCEMSFCSQHLKPHLDKPALQLHCLLDPSGELTGLKCAEHEDVFKLYCSDCRKCVCTLCVVEGEHKTHCIKSFKNAQHDVKKALGENLPLIVGKLEIYKNRLQQQQEEECQLKVNDIYKNRLQREEECQLKVNDIYKNRLQQQREKESKHFEGIKRRKSGCFEKLQLHMQEYKTQMEACIASAEDQACRDNLGSIFLPGSLLAHSKVTVFKETSCVSCRVDKAVQEQHGELGATPLEKNNPLRDCELKFEKFRSEIEKLHQILQSVKLRIQGFQELTFDPNTASPKLMLSEDRRTVKGTKESQPQPDHPERFDYHPQVLCTQRFTSGCHCWEVEVVESGNWAVGLANKTMPRKGWDNAALLGYNADSWCVYSVFSSVAMWHNNQREVPLHTAAPRRVRLLLDYDSGELSFYHMATSPILLYRFTTKFTQVVCPAFWAGPGTKLTLHEGSDL</sequence>
<dbReference type="Pfam" id="PF00622">
    <property type="entry name" value="SPRY"/>
    <property type="match status" value="1"/>
</dbReference>
<evidence type="ECO:0000256" key="4">
    <source>
        <dbReference type="ARBA" id="ARBA00022833"/>
    </source>
</evidence>
<evidence type="ECO:0000256" key="7">
    <source>
        <dbReference type="SAM" id="MobiDB-lite"/>
    </source>
</evidence>
<dbReference type="SUPFAM" id="SSF57850">
    <property type="entry name" value="RING/U-box"/>
    <property type="match status" value="1"/>
</dbReference>
<dbReference type="InterPro" id="IPR006574">
    <property type="entry name" value="PRY"/>
</dbReference>
<dbReference type="Gene3D" id="2.60.120.920">
    <property type="match status" value="1"/>
</dbReference>
<dbReference type="SMART" id="SM00184">
    <property type="entry name" value="RING"/>
    <property type="match status" value="1"/>
</dbReference>
<dbReference type="PROSITE" id="PS00518">
    <property type="entry name" value="ZF_RING_1"/>
    <property type="match status" value="1"/>
</dbReference>
<evidence type="ECO:0000256" key="3">
    <source>
        <dbReference type="ARBA" id="ARBA00022771"/>
    </source>
</evidence>
<proteinExistence type="predicted"/>
<name>A0ABR1A984_HUSHU</name>
<dbReference type="Gene3D" id="3.30.160.60">
    <property type="entry name" value="Classic Zinc Finger"/>
    <property type="match status" value="1"/>
</dbReference>
<reference evidence="11 12" key="1">
    <citation type="submission" date="2021-05" db="EMBL/GenBank/DDBJ databases">
        <authorList>
            <person name="Zahm M."/>
            <person name="Klopp C."/>
            <person name="Cabau C."/>
            <person name="Kuhl H."/>
            <person name="Suciu R."/>
            <person name="Ciorpac M."/>
            <person name="Holostenco D."/>
            <person name="Gessner J."/>
            <person name="Wuertz S."/>
            <person name="Hohne C."/>
            <person name="Stock M."/>
            <person name="Gislard M."/>
            <person name="Lluch J."/>
            <person name="Milhes M."/>
            <person name="Lampietro C."/>
            <person name="Lopez Roques C."/>
            <person name="Donnadieu C."/>
            <person name="Du K."/>
            <person name="Schartl M."/>
            <person name="Guiguen Y."/>
        </authorList>
    </citation>
    <scope>NUCLEOTIDE SEQUENCE [LARGE SCALE GENOMIC DNA]</scope>
    <source>
        <strain evidence="11">Hh-F2</strain>
        <tissue evidence="11">Blood</tissue>
    </source>
</reference>
<dbReference type="InterPro" id="IPR000315">
    <property type="entry name" value="Znf_B-box"/>
</dbReference>
<dbReference type="SUPFAM" id="SSF49899">
    <property type="entry name" value="Concanavalin A-like lectins/glucanases"/>
    <property type="match status" value="1"/>
</dbReference>
<dbReference type="InterPro" id="IPR003879">
    <property type="entry name" value="Butyrophylin_SPRY"/>
</dbReference>
<evidence type="ECO:0000259" key="10">
    <source>
        <dbReference type="PROSITE" id="PS50188"/>
    </source>
</evidence>
<evidence type="ECO:0000259" key="8">
    <source>
        <dbReference type="PROSITE" id="PS50089"/>
    </source>
</evidence>
<keyword evidence="3 6" id="KW-0863">Zinc-finger</keyword>
<feature type="region of interest" description="Disordered" evidence="7">
    <location>
        <begin position="401"/>
        <end position="421"/>
    </location>
</feature>
<evidence type="ECO:0000313" key="12">
    <source>
        <dbReference type="Proteomes" id="UP001369086"/>
    </source>
</evidence>
<dbReference type="InterPro" id="IPR001841">
    <property type="entry name" value="Znf_RING"/>
</dbReference>
<dbReference type="Pfam" id="PF13445">
    <property type="entry name" value="zf-RING_UBOX"/>
    <property type="match status" value="1"/>
</dbReference>
<protein>
    <submittedName>
        <fullName evidence="11">E3 ubiquitin/ISG15 ligase TRIM25-like isoform X1</fullName>
    </submittedName>
</protein>
<dbReference type="PRINTS" id="PR01407">
    <property type="entry name" value="BUTYPHLNCDUF"/>
</dbReference>
<dbReference type="Gene3D" id="3.30.40.10">
    <property type="entry name" value="Zinc/RING finger domain, C3HC4 (zinc finger)"/>
    <property type="match status" value="1"/>
</dbReference>
<dbReference type="PROSITE" id="PS50119">
    <property type="entry name" value="ZF_BBOX"/>
    <property type="match status" value="1"/>
</dbReference>
<feature type="domain" description="RING-type" evidence="8">
    <location>
        <begin position="15"/>
        <end position="58"/>
    </location>
</feature>
<dbReference type="PANTHER" id="PTHR25465:SF14">
    <property type="entry name" value="E3 UBIQUITIN-PROTEIN LIGASE TRIM65"/>
    <property type="match status" value="1"/>
</dbReference>
<dbReference type="InterPro" id="IPR013320">
    <property type="entry name" value="ConA-like_dom_sf"/>
</dbReference>
<evidence type="ECO:0000256" key="2">
    <source>
        <dbReference type="ARBA" id="ARBA00022723"/>
    </source>
</evidence>
<organism evidence="11 12">
    <name type="scientific">Huso huso</name>
    <name type="common">Beluga</name>
    <name type="synonym">Acipenser huso</name>
    <dbReference type="NCBI Taxonomy" id="61971"/>
    <lineage>
        <taxon>Eukaryota</taxon>
        <taxon>Metazoa</taxon>
        <taxon>Chordata</taxon>
        <taxon>Craniata</taxon>
        <taxon>Vertebrata</taxon>
        <taxon>Euteleostomi</taxon>
        <taxon>Actinopterygii</taxon>
        <taxon>Chondrostei</taxon>
        <taxon>Acipenseriformes</taxon>
        <taxon>Acipenseridae</taxon>
        <taxon>Huso</taxon>
    </lineage>
</organism>
<keyword evidence="4" id="KW-0862">Zinc</keyword>
<dbReference type="InterPro" id="IPR027370">
    <property type="entry name" value="Znf-RING_euk"/>
</dbReference>
<evidence type="ECO:0000256" key="5">
    <source>
        <dbReference type="ARBA" id="ARBA00022859"/>
    </source>
</evidence>
<evidence type="ECO:0000256" key="1">
    <source>
        <dbReference type="ARBA" id="ARBA00022588"/>
    </source>
</evidence>
<dbReference type="PROSITE" id="PS50188">
    <property type="entry name" value="B302_SPRY"/>
    <property type="match status" value="1"/>
</dbReference>
<dbReference type="InterPro" id="IPR043136">
    <property type="entry name" value="B30.2/SPRY_sf"/>
</dbReference>
<dbReference type="Proteomes" id="UP001369086">
    <property type="component" value="Unassembled WGS sequence"/>
</dbReference>